<dbReference type="AlphaFoldDB" id="A0ABD5RWX9"/>
<gene>
    <name evidence="1" type="ORF">ACFQE1_03805</name>
</gene>
<evidence type="ECO:0000313" key="1">
    <source>
        <dbReference type="EMBL" id="MFC6723528.1"/>
    </source>
</evidence>
<dbReference type="EMBL" id="JBHSWU010000022">
    <property type="protein sequence ID" value="MFC6723528.1"/>
    <property type="molecule type" value="Genomic_DNA"/>
</dbReference>
<sequence length="245" mass="27626">MKPVVAAIDVTEIPFYVSPWKAKSDIQPDDPRIELGNGKQKVPKADYPEMVSRCKDPGTYGYKYATLTIIGRDAPIVLAIEPIRENSMWEGESGETTPLDEAVDRLMERATAHLDIHLVMADRGFDGHRVPAVLDSYDVDYLIPKKKYAKDWAAIENIRERPTADIAVEPDVDLYPAPDYEYSHTTNIMYVPPRNKDFIAMEDEEGEPVVCSVRHEPRGCITGRCDGIDRPVQQSLGHRERVSVD</sequence>
<protein>
    <recommendedName>
        <fullName evidence="3">Transposase IS4-like domain-containing protein</fullName>
    </recommendedName>
</protein>
<name>A0ABD5RWX9_9EURY</name>
<keyword evidence="2" id="KW-1185">Reference proteome</keyword>
<dbReference type="Proteomes" id="UP001596328">
    <property type="component" value="Unassembled WGS sequence"/>
</dbReference>
<accession>A0ABD5RWX9</accession>
<proteinExistence type="predicted"/>
<comment type="caution">
    <text evidence="1">The sequence shown here is derived from an EMBL/GenBank/DDBJ whole genome shotgun (WGS) entry which is preliminary data.</text>
</comment>
<organism evidence="1 2">
    <name type="scientific">Halobium palmae</name>
    <dbReference type="NCBI Taxonomy" id="1776492"/>
    <lineage>
        <taxon>Archaea</taxon>
        <taxon>Methanobacteriati</taxon>
        <taxon>Methanobacteriota</taxon>
        <taxon>Stenosarchaea group</taxon>
        <taxon>Halobacteria</taxon>
        <taxon>Halobacteriales</taxon>
        <taxon>Haloferacaceae</taxon>
        <taxon>Halobium</taxon>
    </lineage>
</organism>
<evidence type="ECO:0000313" key="2">
    <source>
        <dbReference type="Proteomes" id="UP001596328"/>
    </source>
</evidence>
<evidence type="ECO:0008006" key="3">
    <source>
        <dbReference type="Google" id="ProtNLM"/>
    </source>
</evidence>
<reference evidence="1 2" key="1">
    <citation type="journal article" date="2019" name="Int. J. Syst. Evol. Microbiol.">
        <title>The Global Catalogue of Microorganisms (GCM) 10K type strain sequencing project: providing services to taxonomists for standard genome sequencing and annotation.</title>
        <authorList>
            <consortium name="The Broad Institute Genomics Platform"/>
            <consortium name="The Broad Institute Genome Sequencing Center for Infectious Disease"/>
            <person name="Wu L."/>
            <person name="Ma J."/>
        </authorList>
    </citation>
    <scope>NUCLEOTIDE SEQUENCE [LARGE SCALE GENOMIC DNA]</scope>
    <source>
        <strain evidence="1 2">NBRC 111368</strain>
    </source>
</reference>